<protein>
    <submittedName>
        <fullName evidence="3">Zinc-ribbon domain protein</fullName>
    </submittedName>
</protein>
<comment type="caution">
    <text evidence="3">The sequence shown here is derived from an EMBL/GenBank/DDBJ whole genome shotgun (WGS) entry which is preliminary data.</text>
</comment>
<evidence type="ECO:0000313" key="3">
    <source>
        <dbReference type="EMBL" id="KGM89193.1"/>
    </source>
</evidence>
<feature type="compositionally biased region" description="Acidic residues" evidence="1">
    <location>
        <begin position="75"/>
        <end position="108"/>
    </location>
</feature>
<dbReference type="eggNOG" id="ENOG5031FWZ">
    <property type="taxonomic scope" value="Bacteria"/>
</dbReference>
<dbReference type="STRING" id="215743.ROSMUCSMR3_02519"/>
<organism evidence="3 4">
    <name type="scientific">Roseovarius mucosus DSM 17069</name>
    <dbReference type="NCBI Taxonomy" id="1288298"/>
    <lineage>
        <taxon>Bacteria</taxon>
        <taxon>Pseudomonadati</taxon>
        <taxon>Pseudomonadota</taxon>
        <taxon>Alphaproteobacteria</taxon>
        <taxon>Rhodobacterales</taxon>
        <taxon>Roseobacteraceae</taxon>
        <taxon>Roseovarius</taxon>
    </lineage>
</organism>
<evidence type="ECO:0000259" key="2">
    <source>
        <dbReference type="Pfam" id="PF13717"/>
    </source>
</evidence>
<accession>A0A0A0HSX2</accession>
<dbReference type="InterPro" id="IPR011723">
    <property type="entry name" value="Znf/thioredoxin_put"/>
</dbReference>
<feature type="region of interest" description="Disordered" evidence="1">
    <location>
        <begin position="40"/>
        <end position="120"/>
    </location>
</feature>
<dbReference type="RefSeq" id="WP_037270051.1">
    <property type="nucleotide sequence ID" value="NZ_KN293976.1"/>
</dbReference>
<dbReference type="EMBL" id="AONH01000002">
    <property type="protein sequence ID" value="KGM89193.1"/>
    <property type="molecule type" value="Genomic_DNA"/>
</dbReference>
<dbReference type="Pfam" id="PF13717">
    <property type="entry name" value="Zn_ribbon_4"/>
    <property type="match status" value="1"/>
</dbReference>
<name>A0A0A0HSX2_9RHOB</name>
<feature type="compositionally biased region" description="Basic and acidic residues" evidence="1">
    <location>
        <begin position="161"/>
        <end position="175"/>
    </location>
</feature>
<dbReference type="HOGENOM" id="CLU_058820_0_0_5"/>
<dbReference type="AlphaFoldDB" id="A0A0A0HSX2"/>
<gene>
    <name evidence="3" type="ORF">rosmuc_00677</name>
</gene>
<reference evidence="3 4" key="1">
    <citation type="submission" date="2013-01" db="EMBL/GenBank/DDBJ databases">
        <authorList>
            <person name="Fiebig A."/>
            <person name="Goeker M."/>
            <person name="Klenk H.-P.P."/>
        </authorList>
    </citation>
    <scope>NUCLEOTIDE SEQUENCE [LARGE SCALE GENOMIC DNA]</scope>
    <source>
        <strain evidence="3 4">DSM 17069</strain>
    </source>
</reference>
<feature type="domain" description="Zinc finger/thioredoxin putative" evidence="2">
    <location>
        <begin position="1"/>
        <end position="36"/>
    </location>
</feature>
<feature type="region of interest" description="Disordered" evidence="1">
    <location>
        <begin position="134"/>
        <end position="202"/>
    </location>
</feature>
<dbReference type="OrthoDB" id="7159357at2"/>
<evidence type="ECO:0000256" key="1">
    <source>
        <dbReference type="SAM" id="MobiDB-lite"/>
    </source>
</evidence>
<dbReference type="NCBIfam" id="TIGR02098">
    <property type="entry name" value="MJ0042_CXXC"/>
    <property type="match status" value="1"/>
</dbReference>
<dbReference type="PATRIC" id="fig|1288298.3.peg.679"/>
<sequence length="298" mass="32146">MRLICPNCGAQYEVPDEVIPVSGRDVQCSNCGDTWFQHHPSHAPAASGDDDLGPQLRDEDLPPPAPAAEGSENSENGDDPLPDDVYGEDDDYDDDMLEENLSEPEPEPDPASARPARRGIDPGVADILRQEAERERQVRAAPGGIEMQPDLGLTEPDLSEDERTRQARARMERLRGTSGPSAPTAPEMTDAHAGIDPSSRRNLLPDIEEINSSLTSTGDRAEPAQSPIPEDIELPVGRGGFRSGFRLAIITFGLAALVYALAPRLAASIPAAEAPLTQYVNAVNMARVWLDQLVAGWF</sequence>
<dbReference type="Proteomes" id="UP000030021">
    <property type="component" value="Unassembled WGS sequence"/>
</dbReference>
<proteinExistence type="predicted"/>
<evidence type="ECO:0000313" key="4">
    <source>
        <dbReference type="Proteomes" id="UP000030021"/>
    </source>
</evidence>